<organism evidence="1 2">
    <name type="scientific">Subtercola boreus</name>
    <dbReference type="NCBI Taxonomy" id="120213"/>
    <lineage>
        <taxon>Bacteria</taxon>
        <taxon>Bacillati</taxon>
        <taxon>Actinomycetota</taxon>
        <taxon>Actinomycetes</taxon>
        <taxon>Micrococcales</taxon>
        <taxon>Microbacteriaceae</taxon>
        <taxon>Subtercola</taxon>
    </lineage>
</organism>
<protein>
    <recommendedName>
        <fullName evidence="3">Large extracellular alpha-helical protein</fullName>
    </recommendedName>
</protein>
<dbReference type="OrthoDB" id="3264966at2"/>
<gene>
    <name evidence="1" type="ORF">B7R25_03330</name>
</gene>
<dbReference type="AlphaFoldDB" id="A0A3E0WFN9"/>
<accession>A0A3E0WFN9</accession>
<proteinExistence type="predicted"/>
<dbReference type="InterPro" id="IPR043777">
    <property type="entry name" value="DUF5719"/>
</dbReference>
<name>A0A3E0WFN9_9MICO</name>
<dbReference type="RefSeq" id="WP_116417559.1">
    <property type="nucleotide sequence ID" value="NZ_NBXC01000008.1"/>
</dbReference>
<reference evidence="1 2" key="1">
    <citation type="submission" date="2017-04" db="EMBL/GenBank/DDBJ databases">
        <title>Comparative genome analysis of Subtercola boreus.</title>
        <authorList>
            <person name="Cho Y.-J."/>
            <person name="Cho A."/>
            <person name="Kim O.-S."/>
            <person name="Lee J.-I."/>
        </authorList>
    </citation>
    <scope>NUCLEOTIDE SEQUENCE [LARGE SCALE GENOMIC DNA]</scope>
    <source>
        <strain evidence="1 2">P28004</strain>
    </source>
</reference>
<evidence type="ECO:0000313" key="1">
    <source>
        <dbReference type="EMBL" id="RFA28764.1"/>
    </source>
</evidence>
<sequence length="475" mass="46498">MPSRTSIARTGVRILTSVVVLAAGVVAVTAAASVPWPSVTSGVPSVLVTPVASDQTRVCSGPLLAVATDGSTSTPTLASIGGTAGISAASPTGTALLSGELATPDTPDSTEKPQKITATGADGVLIAGSQSQQLDEADLTGLASSACAEATAESWLVSGSTTTGRSSTVVLSNPTAVSTTVSLTIYTEAGLVQAPGANGIIVPANSQKVLTLAGLAPDAVSPVIHVTATGGRVLATLQQSVIRSLDPGGVDVAGPTEGPALTHTIPGVQIVSTSAIAERATDAASSDLPAALRVYVPGAAGATLSVTLKSETLGVPDVTASYSALAGVVTDFPFPSLPDDDYSITVASDQPVVVGARSSVVSGGTDFAWYQASPAIGGTFLFTTPIGPSPRLMLANSQGSDAAVTLTPAAGEPITATVAGNSAAGIPISATMVYTVTTSQPLSAAVGFLGDGLISAYSISPPSPLAAPVTVYPGG</sequence>
<dbReference type="Pfam" id="PF18986">
    <property type="entry name" value="DUF5719"/>
    <property type="match status" value="1"/>
</dbReference>
<evidence type="ECO:0008006" key="3">
    <source>
        <dbReference type="Google" id="ProtNLM"/>
    </source>
</evidence>
<evidence type="ECO:0000313" key="2">
    <source>
        <dbReference type="Proteomes" id="UP000257080"/>
    </source>
</evidence>
<dbReference type="EMBL" id="NBXE01000008">
    <property type="protein sequence ID" value="RFA28764.1"/>
    <property type="molecule type" value="Genomic_DNA"/>
</dbReference>
<dbReference type="Proteomes" id="UP000257080">
    <property type="component" value="Unassembled WGS sequence"/>
</dbReference>
<comment type="caution">
    <text evidence="1">The sequence shown here is derived from an EMBL/GenBank/DDBJ whole genome shotgun (WGS) entry which is preliminary data.</text>
</comment>